<evidence type="ECO:0000313" key="3">
    <source>
        <dbReference type="EMBL" id="CAK9146583.1"/>
    </source>
</evidence>
<evidence type="ECO:0000259" key="2">
    <source>
        <dbReference type="PROSITE" id="PS50812"/>
    </source>
</evidence>
<reference evidence="3 4" key="1">
    <citation type="submission" date="2024-02" db="EMBL/GenBank/DDBJ databases">
        <authorList>
            <person name="Vignale AGUSTIN F."/>
            <person name="Sosa J E."/>
            <person name="Modenutti C."/>
        </authorList>
    </citation>
    <scope>NUCLEOTIDE SEQUENCE [LARGE SCALE GENOMIC DNA]</scope>
</reference>
<feature type="compositionally biased region" description="Basic residues" evidence="1">
    <location>
        <begin position="212"/>
        <end position="221"/>
    </location>
</feature>
<comment type="caution">
    <text evidence="3">The sequence shown here is derived from an EMBL/GenBank/DDBJ whole genome shotgun (WGS) entry which is preliminary data.</text>
</comment>
<dbReference type="InterPro" id="IPR044679">
    <property type="entry name" value="PWWP2-like"/>
</dbReference>
<dbReference type="InterPro" id="IPR000313">
    <property type="entry name" value="PWWP_dom"/>
</dbReference>
<protein>
    <recommendedName>
        <fullName evidence="2">PWWP domain-containing protein</fullName>
    </recommendedName>
</protein>
<dbReference type="CDD" id="cd05162">
    <property type="entry name" value="PWWP"/>
    <property type="match status" value="1"/>
</dbReference>
<feature type="region of interest" description="Disordered" evidence="1">
    <location>
        <begin position="536"/>
        <end position="577"/>
    </location>
</feature>
<feature type="domain" description="PWWP" evidence="2">
    <location>
        <begin position="15"/>
        <end position="86"/>
    </location>
</feature>
<organism evidence="3 4">
    <name type="scientific">Ilex paraguariensis</name>
    <name type="common">yerba mate</name>
    <dbReference type="NCBI Taxonomy" id="185542"/>
    <lineage>
        <taxon>Eukaryota</taxon>
        <taxon>Viridiplantae</taxon>
        <taxon>Streptophyta</taxon>
        <taxon>Embryophyta</taxon>
        <taxon>Tracheophyta</taxon>
        <taxon>Spermatophyta</taxon>
        <taxon>Magnoliopsida</taxon>
        <taxon>eudicotyledons</taxon>
        <taxon>Gunneridae</taxon>
        <taxon>Pentapetalae</taxon>
        <taxon>asterids</taxon>
        <taxon>campanulids</taxon>
        <taxon>Aquifoliales</taxon>
        <taxon>Aquifoliaceae</taxon>
        <taxon>Ilex</taxon>
    </lineage>
</organism>
<gene>
    <name evidence="3" type="ORF">ILEXP_LOCUS14436</name>
</gene>
<keyword evidence="4" id="KW-1185">Reference proteome</keyword>
<feature type="region of interest" description="Disordered" evidence="1">
    <location>
        <begin position="438"/>
        <end position="467"/>
    </location>
</feature>
<feature type="compositionally biased region" description="Polar residues" evidence="1">
    <location>
        <begin position="261"/>
        <end position="271"/>
    </location>
</feature>
<feature type="compositionally biased region" description="Polar residues" evidence="1">
    <location>
        <begin position="233"/>
        <end position="250"/>
    </location>
</feature>
<name>A0ABC8RNL7_9AQUA</name>
<feature type="region of interest" description="Disordered" evidence="1">
    <location>
        <begin position="212"/>
        <end position="339"/>
    </location>
</feature>
<feature type="region of interest" description="Disordered" evidence="1">
    <location>
        <begin position="770"/>
        <end position="790"/>
    </location>
</feature>
<dbReference type="Proteomes" id="UP001642360">
    <property type="component" value="Unassembled WGS sequence"/>
</dbReference>
<feature type="compositionally biased region" description="Polar residues" evidence="1">
    <location>
        <begin position="322"/>
        <end position="339"/>
    </location>
</feature>
<feature type="compositionally biased region" description="Acidic residues" evidence="1">
    <location>
        <begin position="449"/>
        <end position="467"/>
    </location>
</feature>
<accession>A0ABC8RNL7</accession>
<dbReference type="Gene3D" id="2.30.30.140">
    <property type="match status" value="1"/>
</dbReference>
<dbReference type="SUPFAM" id="SSF63748">
    <property type="entry name" value="Tudor/PWWP/MBT"/>
    <property type="match status" value="1"/>
</dbReference>
<dbReference type="PANTHER" id="PTHR33697">
    <property type="entry name" value="T17B22.17 PROTEIN-RELATED"/>
    <property type="match status" value="1"/>
</dbReference>
<dbReference type="AlphaFoldDB" id="A0ABC8RNL7"/>
<evidence type="ECO:0000313" key="4">
    <source>
        <dbReference type="Proteomes" id="UP001642360"/>
    </source>
</evidence>
<proteinExistence type="predicted"/>
<feature type="compositionally biased region" description="Basic and acidic residues" evidence="1">
    <location>
        <begin position="544"/>
        <end position="554"/>
    </location>
</feature>
<dbReference type="PROSITE" id="PS50812">
    <property type="entry name" value="PWWP"/>
    <property type="match status" value="1"/>
</dbReference>
<sequence length="856" mass="94108">MGSSDTGTGVADSSVGSIVWVRRRNGSWWPGKILGPDELSASHLMSPRSGTPVKLLGREDASVGMKIGSGGHCWSLNSEKVGLLEEAIYMVRNSSECLVEKRVANTLGKNKLAKHDEIFVYENLNGNYLLKKISMEISVVLLASQLCWDWYNLEKSKRVKAFRCGEFDECIERAEASLGIPPKKREKYARREDAILHALELEKQLLEKKYGKVGHSSKARNSKSSDGAKKELSTSSECLGNSTGRQLNPKSHQRSKGQDLSVENSGKSGHQLNGDDDNSGALPRMRGLQDFGLRTASSKRKLSSSVASNGSQKPAFDESLHALSSSGRSTESSVHANSENLVDKRNRLYEELADESLVKRRDKRRPLVQVMQSSAKLSVLHPEADGCTVSIPVSEEEEPGAACLANSSDCLEDKEINPNEMGMSPSKVEETNCANLAASNEEKTSGSTEDTETDSSDTDSEESDRDEDLNAFSDDAAFIELQPKYVGRSGAQGEHGSMSSVELDKLALTKETSHHCPTDPVSASVGVSKWQLKGKRNSRSLSKRSLDVTDREVSRGSIHGNDVKEKESNGSDEGNVIGGNFRTQMAGYNSRGLDGTTHSIISWEDLAWNDQPSMKRYWEDSGEYYDPVYVGGCNFDGRIKSMLLDVDLKVQSSYQREHVPMISLMSKLNGKAIVGHPIQIEALENGSSESLLAAADDFSSETIDGDTALPPVWRTARRTANFRVPRPHLSSTLESDETARNLQYVDQDRKVSFRKLNLGSFSHKASIMRKGLSRPPTERKFPRKPPKKMSLSCSQKTRTLSSIATQQKFGNDLRHGGNSYHVDGLIKKESVPTAIACIPVKLVFSRLSEELVGRHQ</sequence>
<dbReference type="EMBL" id="CAUOFW020001591">
    <property type="protein sequence ID" value="CAK9146583.1"/>
    <property type="molecule type" value="Genomic_DNA"/>
</dbReference>
<evidence type="ECO:0000256" key="1">
    <source>
        <dbReference type="SAM" id="MobiDB-lite"/>
    </source>
</evidence>
<dbReference type="PANTHER" id="PTHR33697:SF2">
    <property type="entry name" value="T17B22.17 PROTEIN"/>
    <property type="match status" value="1"/>
</dbReference>
<dbReference type="Pfam" id="PF00855">
    <property type="entry name" value="PWWP"/>
    <property type="match status" value="1"/>
</dbReference>